<dbReference type="EMBL" id="UOFT01000033">
    <property type="protein sequence ID" value="VAW93227.1"/>
    <property type="molecule type" value="Genomic_DNA"/>
</dbReference>
<dbReference type="CDD" id="cd00158">
    <property type="entry name" value="RHOD"/>
    <property type="match status" value="1"/>
</dbReference>
<organism evidence="2">
    <name type="scientific">hydrothermal vent metagenome</name>
    <dbReference type="NCBI Taxonomy" id="652676"/>
    <lineage>
        <taxon>unclassified sequences</taxon>
        <taxon>metagenomes</taxon>
        <taxon>ecological metagenomes</taxon>
    </lineage>
</organism>
<name>A0A3B1A0V4_9ZZZZ</name>
<dbReference type="Pfam" id="PF00581">
    <property type="entry name" value="Rhodanese"/>
    <property type="match status" value="1"/>
</dbReference>
<dbReference type="SUPFAM" id="SSF52821">
    <property type="entry name" value="Rhodanese/Cell cycle control phosphatase"/>
    <property type="match status" value="1"/>
</dbReference>
<dbReference type="PROSITE" id="PS50206">
    <property type="entry name" value="RHODANESE_3"/>
    <property type="match status" value="1"/>
</dbReference>
<reference evidence="2" key="1">
    <citation type="submission" date="2018-06" db="EMBL/GenBank/DDBJ databases">
        <authorList>
            <person name="Zhirakovskaya E."/>
        </authorList>
    </citation>
    <scope>NUCLEOTIDE SEQUENCE</scope>
</reference>
<dbReference type="AlphaFoldDB" id="A0A3B1A0V4"/>
<sequence length="114" mass="12718">MPLVREIEVSELNELLNDEHQQVDIFDVRSSHEVSKGSIPQAQHMPLHVIPSKVVELSDKRPIVLFCNLGVHSVQACQYLQNAGFDNVFMLRGGFNAWQASGLCHDTSPVPEPT</sequence>
<dbReference type="Gene3D" id="3.40.250.10">
    <property type="entry name" value="Rhodanese-like domain"/>
    <property type="match status" value="1"/>
</dbReference>
<protein>
    <recommendedName>
        <fullName evidence="1">Rhodanese domain-containing protein</fullName>
    </recommendedName>
</protein>
<dbReference type="PANTHER" id="PTHR43031">
    <property type="entry name" value="FAD-DEPENDENT OXIDOREDUCTASE"/>
    <property type="match status" value="1"/>
</dbReference>
<dbReference type="SMART" id="SM00450">
    <property type="entry name" value="RHOD"/>
    <property type="match status" value="1"/>
</dbReference>
<feature type="domain" description="Rhodanese" evidence="1">
    <location>
        <begin position="19"/>
        <end position="107"/>
    </location>
</feature>
<gene>
    <name evidence="2" type="ORF">MNBD_GAMMA23-1976</name>
</gene>
<proteinExistence type="predicted"/>
<evidence type="ECO:0000259" key="1">
    <source>
        <dbReference type="PROSITE" id="PS50206"/>
    </source>
</evidence>
<dbReference type="InterPro" id="IPR050229">
    <property type="entry name" value="GlpE_sulfurtransferase"/>
</dbReference>
<accession>A0A3B1A0V4</accession>
<dbReference type="InterPro" id="IPR036873">
    <property type="entry name" value="Rhodanese-like_dom_sf"/>
</dbReference>
<evidence type="ECO:0000313" key="2">
    <source>
        <dbReference type="EMBL" id="VAW93227.1"/>
    </source>
</evidence>
<dbReference type="InterPro" id="IPR001763">
    <property type="entry name" value="Rhodanese-like_dom"/>
</dbReference>
<dbReference type="PANTHER" id="PTHR43031:SF17">
    <property type="entry name" value="SULFURTRANSFERASE YTWF-RELATED"/>
    <property type="match status" value="1"/>
</dbReference>